<evidence type="ECO:0000259" key="4">
    <source>
        <dbReference type="Pfam" id="PF00881"/>
    </source>
</evidence>
<keyword evidence="6" id="KW-1185">Reference proteome</keyword>
<dbReference type="RefSeq" id="WP_229211986.1">
    <property type="nucleotide sequence ID" value="NZ_JAASQJ010000004.1"/>
</dbReference>
<evidence type="ECO:0000313" key="5">
    <source>
        <dbReference type="EMBL" id="NIJ54978.1"/>
    </source>
</evidence>
<dbReference type="Gene3D" id="3.40.109.10">
    <property type="entry name" value="NADH Oxidase"/>
    <property type="match status" value="1"/>
</dbReference>
<feature type="domain" description="Nitroreductase" evidence="4">
    <location>
        <begin position="106"/>
        <end position="157"/>
    </location>
</feature>
<dbReference type="InterPro" id="IPR029479">
    <property type="entry name" value="Nitroreductase"/>
</dbReference>
<dbReference type="CDD" id="cd02062">
    <property type="entry name" value="Nitro_FMN_reductase"/>
    <property type="match status" value="1"/>
</dbReference>
<evidence type="ECO:0000313" key="6">
    <source>
        <dbReference type="Proteomes" id="UP001179181"/>
    </source>
</evidence>
<keyword evidence="3" id="KW-0560">Oxidoreductase</keyword>
<dbReference type="PANTHER" id="PTHR23026">
    <property type="entry name" value="NADPH NITROREDUCTASE"/>
    <property type="match status" value="1"/>
</dbReference>
<dbReference type="InterPro" id="IPR050627">
    <property type="entry name" value="Nitroreductase/BluB"/>
</dbReference>
<reference evidence="5 6" key="1">
    <citation type="submission" date="2020-03" db="EMBL/GenBank/DDBJ databases">
        <title>Genomic Encyclopedia of Type Strains, Phase IV (KMG-IV): sequencing the most valuable type-strain genomes for metagenomic binning, comparative biology and taxonomic classification.</title>
        <authorList>
            <person name="Goeker M."/>
        </authorList>
    </citation>
    <scope>NUCLEOTIDE SEQUENCE [LARGE SCALE GENOMIC DNA]</scope>
    <source>
        <strain evidence="5 6">DSM 102865</strain>
    </source>
</reference>
<keyword evidence="1" id="KW-0285">Flavoprotein</keyword>
<keyword evidence="2" id="KW-0288">FMN</keyword>
<protein>
    <submittedName>
        <fullName evidence="5">Nitroreductase</fullName>
    </submittedName>
</protein>
<organism evidence="5 6">
    <name type="scientific">Dyadobacter arcticus</name>
    <dbReference type="NCBI Taxonomy" id="1078754"/>
    <lineage>
        <taxon>Bacteria</taxon>
        <taxon>Pseudomonadati</taxon>
        <taxon>Bacteroidota</taxon>
        <taxon>Cytophagia</taxon>
        <taxon>Cytophagales</taxon>
        <taxon>Spirosomataceae</taxon>
        <taxon>Dyadobacter</taxon>
    </lineage>
</organism>
<gene>
    <name evidence="5" type="ORF">FHS68_004165</name>
</gene>
<dbReference type="PANTHER" id="PTHR23026:SF90">
    <property type="entry name" value="IODOTYROSINE DEIODINASE 1"/>
    <property type="match status" value="1"/>
</dbReference>
<evidence type="ECO:0000256" key="2">
    <source>
        <dbReference type="ARBA" id="ARBA00022643"/>
    </source>
</evidence>
<dbReference type="EMBL" id="JAASQJ010000004">
    <property type="protein sequence ID" value="NIJ54978.1"/>
    <property type="molecule type" value="Genomic_DNA"/>
</dbReference>
<proteinExistence type="predicted"/>
<dbReference type="SUPFAM" id="SSF55469">
    <property type="entry name" value="FMN-dependent nitroreductase-like"/>
    <property type="match status" value="1"/>
</dbReference>
<dbReference type="InterPro" id="IPR000415">
    <property type="entry name" value="Nitroreductase-like"/>
</dbReference>
<comment type="caution">
    <text evidence="5">The sequence shown here is derived from an EMBL/GenBank/DDBJ whole genome shotgun (WGS) entry which is preliminary data.</text>
</comment>
<evidence type="ECO:0000256" key="3">
    <source>
        <dbReference type="ARBA" id="ARBA00023002"/>
    </source>
</evidence>
<accession>A0ABX0UPQ5</accession>
<feature type="domain" description="Nitroreductase" evidence="4">
    <location>
        <begin position="170"/>
        <end position="250"/>
    </location>
</feature>
<name>A0ABX0UPQ5_9BACT</name>
<sequence length="272" mass="31559">MKPRRDLFGKEYITETIDSFEAIWNLGKDDKANPQIKWFYDVLNEYFSTINLSHPVIATEEARFKRIINEMPSTAFKTQTAKSIPYHRAKQPVNNVNYAQFYDLCKQRRSVRWFLDKPVPRELIDNAILAANQAPSACNRQPFEFRIFDDPEMVKKVVQLPMGTSGYGHSIPVMIVLVGNLDAYFDERDRHVIYIDASLASMSFMLALESMDLSSCSINWPDIEARESKMHSFLNLKPYQRPIMCMGIGYPDPDGLIAYSEKRPLHQIRKYN</sequence>
<evidence type="ECO:0000256" key="1">
    <source>
        <dbReference type="ARBA" id="ARBA00022630"/>
    </source>
</evidence>
<dbReference type="Proteomes" id="UP001179181">
    <property type="component" value="Unassembled WGS sequence"/>
</dbReference>
<dbReference type="Pfam" id="PF00881">
    <property type="entry name" value="Nitroreductase"/>
    <property type="match status" value="2"/>
</dbReference>